<organism evidence="1 2">
    <name type="scientific">Hygrophoropsis aurantiaca</name>
    <dbReference type="NCBI Taxonomy" id="72124"/>
    <lineage>
        <taxon>Eukaryota</taxon>
        <taxon>Fungi</taxon>
        <taxon>Dikarya</taxon>
        <taxon>Basidiomycota</taxon>
        <taxon>Agaricomycotina</taxon>
        <taxon>Agaricomycetes</taxon>
        <taxon>Agaricomycetidae</taxon>
        <taxon>Boletales</taxon>
        <taxon>Coniophorineae</taxon>
        <taxon>Hygrophoropsidaceae</taxon>
        <taxon>Hygrophoropsis</taxon>
    </lineage>
</organism>
<evidence type="ECO:0000313" key="1">
    <source>
        <dbReference type="EMBL" id="KAH7905582.1"/>
    </source>
</evidence>
<proteinExistence type="predicted"/>
<accession>A0ACB7ZY47</accession>
<sequence length="272" mass="30445">MGPTGVGKSAFINTAIGKDVTEVGYDLESCTATMTHAVIPHPRDPTRRVVFVETPGFDDIYEDDTEILRRIAVWLAHSYSDGIRLAGIIYLQQVTQAQMWGTTRKNSVMFEKLCGIESAQNVIIATTKWGNVKPDEGERRASQLETFWEDMLSAGSQMARFDKSHKSAWAMVETIISKKPLDALQIQNEMVNLGKRLPQTEAGNTLRTSLKNLVAEHKKTIRELRSEKGHAEHEDTDLTTSVDDIDQLMKHNSIYDALGEHLEMVCHSTTVS</sequence>
<dbReference type="EMBL" id="MU268161">
    <property type="protein sequence ID" value="KAH7905582.1"/>
    <property type="molecule type" value="Genomic_DNA"/>
</dbReference>
<dbReference type="Proteomes" id="UP000790377">
    <property type="component" value="Unassembled WGS sequence"/>
</dbReference>
<comment type="caution">
    <text evidence="1">The sequence shown here is derived from an EMBL/GenBank/DDBJ whole genome shotgun (WGS) entry which is preliminary data.</text>
</comment>
<evidence type="ECO:0000313" key="2">
    <source>
        <dbReference type="Proteomes" id="UP000790377"/>
    </source>
</evidence>
<keyword evidence="2" id="KW-1185">Reference proteome</keyword>
<reference evidence="1" key="1">
    <citation type="journal article" date="2021" name="New Phytol.">
        <title>Evolutionary innovations through gain and loss of genes in the ectomycorrhizal Boletales.</title>
        <authorList>
            <person name="Wu G."/>
            <person name="Miyauchi S."/>
            <person name="Morin E."/>
            <person name="Kuo A."/>
            <person name="Drula E."/>
            <person name="Varga T."/>
            <person name="Kohler A."/>
            <person name="Feng B."/>
            <person name="Cao Y."/>
            <person name="Lipzen A."/>
            <person name="Daum C."/>
            <person name="Hundley H."/>
            <person name="Pangilinan J."/>
            <person name="Johnson J."/>
            <person name="Barry K."/>
            <person name="LaButti K."/>
            <person name="Ng V."/>
            <person name="Ahrendt S."/>
            <person name="Min B."/>
            <person name="Choi I.G."/>
            <person name="Park H."/>
            <person name="Plett J.M."/>
            <person name="Magnuson J."/>
            <person name="Spatafora J.W."/>
            <person name="Nagy L.G."/>
            <person name="Henrissat B."/>
            <person name="Grigoriev I.V."/>
            <person name="Yang Z.L."/>
            <person name="Xu J."/>
            <person name="Martin F.M."/>
        </authorList>
    </citation>
    <scope>NUCLEOTIDE SEQUENCE</scope>
    <source>
        <strain evidence="1">ATCC 28755</strain>
    </source>
</reference>
<name>A0ACB7ZY47_9AGAM</name>
<gene>
    <name evidence="1" type="ORF">BJ138DRAFT_1138234</name>
</gene>
<protein>
    <submittedName>
        <fullName evidence="1">Uncharacterized protein</fullName>
    </submittedName>
</protein>